<reference evidence="2" key="1">
    <citation type="submission" date="2021-03" db="EMBL/GenBank/DDBJ databases">
        <title>Chromosome level genome of the anhydrobiotic midge Polypedilum vanderplanki.</title>
        <authorList>
            <person name="Yoshida Y."/>
            <person name="Kikawada T."/>
            <person name="Gusev O."/>
        </authorList>
    </citation>
    <scope>NUCLEOTIDE SEQUENCE</scope>
    <source>
        <strain evidence="2">NIAS01</strain>
        <tissue evidence="2">Whole body or cell culture</tissue>
    </source>
</reference>
<protein>
    <submittedName>
        <fullName evidence="2">Uncharacterized protein</fullName>
    </submittedName>
</protein>
<dbReference type="Proteomes" id="UP001107558">
    <property type="component" value="Chromosome 1"/>
</dbReference>
<evidence type="ECO:0000313" key="3">
    <source>
        <dbReference type="Proteomes" id="UP001107558"/>
    </source>
</evidence>
<feature type="compositionally biased region" description="Basic residues" evidence="1">
    <location>
        <begin position="181"/>
        <end position="191"/>
    </location>
</feature>
<feature type="compositionally biased region" description="Polar residues" evidence="1">
    <location>
        <begin position="282"/>
        <end position="299"/>
    </location>
</feature>
<feature type="region of interest" description="Disordered" evidence="1">
    <location>
        <begin position="157"/>
        <end position="435"/>
    </location>
</feature>
<feature type="compositionally biased region" description="Low complexity" evidence="1">
    <location>
        <begin position="166"/>
        <end position="180"/>
    </location>
</feature>
<feature type="compositionally biased region" description="Low complexity" evidence="1">
    <location>
        <begin position="300"/>
        <end position="317"/>
    </location>
</feature>
<evidence type="ECO:0000256" key="1">
    <source>
        <dbReference type="SAM" id="MobiDB-lite"/>
    </source>
</evidence>
<dbReference type="AlphaFoldDB" id="A0A9J6CFG3"/>
<feature type="compositionally biased region" description="Basic residues" evidence="1">
    <location>
        <begin position="324"/>
        <end position="336"/>
    </location>
</feature>
<comment type="caution">
    <text evidence="2">The sequence shown here is derived from an EMBL/GenBank/DDBJ whole genome shotgun (WGS) entry which is preliminary data.</text>
</comment>
<organism evidence="2 3">
    <name type="scientific">Polypedilum vanderplanki</name>
    <name type="common">Sleeping chironomid midge</name>
    <dbReference type="NCBI Taxonomy" id="319348"/>
    <lineage>
        <taxon>Eukaryota</taxon>
        <taxon>Metazoa</taxon>
        <taxon>Ecdysozoa</taxon>
        <taxon>Arthropoda</taxon>
        <taxon>Hexapoda</taxon>
        <taxon>Insecta</taxon>
        <taxon>Pterygota</taxon>
        <taxon>Neoptera</taxon>
        <taxon>Endopterygota</taxon>
        <taxon>Diptera</taxon>
        <taxon>Nematocera</taxon>
        <taxon>Chironomoidea</taxon>
        <taxon>Chironomidae</taxon>
        <taxon>Chironominae</taxon>
        <taxon>Polypedilum</taxon>
        <taxon>Polypedilum</taxon>
    </lineage>
</organism>
<name>A0A9J6CFG3_POLVA</name>
<feature type="compositionally biased region" description="Basic residues" evidence="1">
    <location>
        <begin position="201"/>
        <end position="228"/>
    </location>
</feature>
<dbReference type="OrthoDB" id="7791363at2759"/>
<sequence length="435" mass="50642">MRPNTYDDTKAYCLCKVLVLPDGSDCIHMNDRIFANQNTENPLNFTIQSHHYPSTSPNMAPDIRITFYLRERGEYICFNQRWLPRLMKKTLKNERMCHFREHMDHGYFTFSSVEDPKKYLAFMRNGRPVNYEKERGKNDEKCRRIFKRITEESSNNNEINYTVADTSASPPMMSTTTSRKSSSRMHQKTHSKRIDMSKPRSTSRAKAHPVRHHHNELPLRHPHHHNNQHHSQQNTNTINNNNNNNNNNLNSYSNTNGNNANFNSFNNNNNINNEDDSNSLNTKQQQQQLGSENPNNVIYNNDPSNDKNVNSNNISDNYNEKVTTHHHIRHHRHRKPQQNLSRPSSNAQQEQQENATIVNVEKQEAEMDSSNCPTDDSDADKHLKGKKNVRGKNNAHANEKQQSSKCNNRKTKKNNENVRHSRKSSQKNSSHKTNP</sequence>
<feature type="compositionally biased region" description="Low complexity" evidence="1">
    <location>
        <begin position="229"/>
        <end position="272"/>
    </location>
</feature>
<proteinExistence type="predicted"/>
<dbReference type="Gene3D" id="2.80.10.50">
    <property type="match status" value="1"/>
</dbReference>
<evidence type="ECO:0000313" key="2">
    <source>
        <dbReference type="EMBL" id="KAG5680523.1"/>
    </source>
</evidence>
<gene>
    <name evidence="2" type="ORF">PVAND_010029</name>
</gene>
<accession>A0A9J6CFG3</accession>
<feature type="compositionally biased region" description="Polar residues" evidence="1">
    <location>
        <begin position="337"/>
        <end position="357"/>
    </location>
</feature>
<dbReference type="InterPro" id="IPR008996">
    <property type="entry name" value="IL1/FGF"/>
</dbReference>
<feature type="compositionally biased region" description="Polar residues" evidence="1">
    <location>
        <begin position="426"/>
        <end position="435"/>
    </location>
</feature>
<dbReference type="SUPFAM" id="SSF50353">
    <property type="entry name" value="Cytokine"/>
    <property type="match status" value="1"/>
</dbReference>
<dbReference type="EMBL" id="JADBJN010000001">
    <property type="protein sequence ID" value="KAG5680523.1"/>
    <property type="molecule type" value="Genomic_DNA"/>
</dbReference>
<keyword evidence="3" id="KW-1185">Reference proteome</keyword>